<evidence type="ECO:0000313" key="3">
    <source>
        <dbReference type="Proteomes" id="UP000323242"/>
    </source>
</evidence>
<evidence type="ECO:0000256" key="1">
    <source>
        <dbReference type="SAM" id="MobiDB-lite"/>
    </source>
</evidence>
<feature type="compositionally biased region" description="Basic and acidic residues" evidence="1">
    <location>
        <begin position="75"/>
        <end position="84"/>
    </location>
</feature>
<protein>
    <submittedName>
        <fullName evidence="2">Uncharacterized protein</fullName>
    </submittedName>
</protein>
<sequence>MTQPGSTPNRPRRGAGCLQSLLVLAVILGLGYGASKIFGDESSKSKGSSSSSSSSSASDGKGGSWEIGDCGGPDPENKPDGYRAFDCDEQGATFKALKIEDASFLPNAIQCPAGTDLIIQVSRVFGSGDGKKGGGIPTNTVCGRNLTGDHPGDAGAGGGQLVEGDCVSATAKEIACASAGANDFKVLGLVKEKTECPAATTEPMQLMMAMGRPYDVICGGKV</sequence>
<dbReference type="RefSeq" id="WP_148902076.1">
    <property type="nucleotide sequence ID" value="NZ_VSZQ01000036.1"/>
</dbReference>
<organism evidence="2 3">
    <name type="scientific">Streptomyces parvus</name>
    <dbReference type="NCBI Taxonomy" id="66428"/>
    <lineage>
        <taxon>Bacteria</taxon>
        <taxon>Bacillati</taxon>
        <taxon>Actinomycetota</taxon>
        <taxon>Actinomycetes</taxon>
        <taxon>Kitasatosporales</taxon>
        <taxon>Streptomycetaceae</taxon>
        <taxon>Streptomyces</taxon>
    </lineage>
</organism>
<comment type="caution">
    <text evidence="2">The sequence shown here is derived from an EMBL/GenBank/DDBJ whole genome shotgun (WGS) entry which is preliminary data.</text>
</comment>
<feature type="compositionally biased region" description="Gly residues" evidence="1">
    <location>
        <begin position="60"/>
        <end position="71"/>
    </location>
</feature>
<dbReference type="AlphaFoldDB" id="A0A5D4JHJ5"/>
<dbReference type="Proteomes" id="UP000323242">
    <property type="component" value="Unassembled WGS sequence"/>
</dbReference>
<evidence type="ECO:0000313" key="2">
    <source>
        <dbReference type="EMBL" id="TYR64901.1"/>
    </source>
</evidence>
<feature type="region of interest" description="Disordered" evidence="1">
    <location>
        <begin position="38"/>
        <end position="84"/>
    </location>
</feature>
<keyword evidence="3" id="KW-1185">Reference proteome</keyword>
<feature type="compositionally biased region" description="Low complexity" evidence="1">
    <location>
        <begin position="45"/>
        <end position="59"/>
    </location>
</feature>
<reference evidence="2 3" key="1">
    <citation type="submission" date="2019-08" db="EMBL/GenBank/DDBJ databases">
        <title>Draft genome for granaticin producer strain Streptomyces parvus C05.</title>
        <authorList>
            <person name="Gonzalez-Pimentel J.L."/>
        </authorList>
    </citation>
    <scope>NUCLEOTIDE SEQUENCE [LARGE SCALE GENOMIC DNA]</scope>
    <source>
        <strain evidence="2 3">C05</strain>
    </source>
</reference>
<accession>A0A5D4JHJ5</accession>
<gene>
    <name evidence="2" type="ORF">FY004_09220</name>
</gene>
<proteinExistence type="predicted"/>
<name>A0A5D4JHJ5_9ACTN</name>
<dbReference type="EMBL" id="VSZQ01000036">
    <property type="protein sequence ID" value="TYR64901.1"/>
    <property type="molecule type" value="Genomic_DNA"/>
</dbReference>